<dbReference type="EMBL" id="JAOSLC020000001">
    <property type="protein sequence ID" value="MDD7912914.1"/>
    <property type="molecule type" value="Genomic_DNA"/>
</dbReference>
<reference evidence="1" key="1">
    <citation type="submission" date="2023-02" db="EMBL/GenBank/DDBJ databases">
        <title>Polaribacter ponticola sp. nov., isolated from seawater.</title>
        <authorList>
            <person name="Baek J.H."/>
            <person name="Kim J.M."/>
            <person name="Choi D.G."/>
            <person name="Jeon C.O."/>
        </authorList>
    </citation>
    <scope>NUCLEOTIDE SEQUENCE</scope>
    <source>
        <strain evidence="1">MSW5</strain>
    </source>
</reference>
<gene>
    <name evidence="1" type="ORF">N5A56_000030</name>
</gene>
<evidence type="ECO:0000313" key="1">
    <source>
        <dbReference type="EMBL" id="MDD7912914.1"/>
    </source>
</evidence>
<sequence>MALENFTQLEKQAGQKAALFLRKSLKSEIRNLFETTQGNSEMLRSTVASKMKGGELQRLVIKMPHYGFKQHFGFDGVKNNGVKLRLLSNTNFLNDALQANNALETLATEIGEIRGDEVVSKINF</sequence>
<keyword evidence="2" id="KW-1185">Reference proteome</keyword>
<evidence type="ECO:0000313" key="2">
    <source>
        <dbReference type="Proteomes" id="UP001151478"/>
    </source>
</evidence>
<comment type="caution">
    <text evidence="1">The sequence shown here is derived from an EMBL/GenBank/DDBJ whole genome shotgun (WGS) entry which is preliminary data.</text>
</comment>
<name>A0ABT5S460_9FLAO</name>
<proteinExistence type="predicted"/>
<protein>
    <recommendedName>
        <fullName evidence="3">DUF721 domain-containing protein</fullName>
    </recommendedName>
</protein>
<organism evidence="1 2">
    <name type="scientific">Polaribacter ponticola</name>
    <dbReference type="NCBI Taxonomy" id="2978475"/>
    <lineage>
        <taxon>Bacteria</taxon>
        <taxon>Pseudomonadati</taxon>
        <taxon>Bacteroidota</taxon>
        <taxon>Flavobacteriia</taxon>
        <taxon>Flavobacteriales</taxon>
        <taxon>Flavobacteriaceae</taxon>
    </lineage>
</organism>
<dbReference type="Proteomes" id="UP001151478">
    <property type="component" value="Unassembled WGS sequence"/>
</dbReference>
<evidence type="ECO:0008006" key="3">
    <source>
        <dbReference type="Google" id="ProtNLM"/>
    </source>
</evidence>
<dbReference type="RefSeq" id="WP_265726953.1">
    <property type="nucleotide sequence ID" value="NZ_JAOSLC020000001.1"/>
</dbReference>
<accession>A0ABT5S460</accession>